<dbReference type="Proteomes" id="UP000198552">
    <property type="component" value="Unassembled WGS sequence"/>
</dbReference>
<dbReference type="Pfam" id="PF03466">
    <property type="entry name" value="LysR_substrate"/>
    <property type="match status" value="1"/>
</dbReference>
<dbReference type="EMBL" id="FNHP01000006">
    <property type="protein sequence ID" value="SDM45915.1"/>
    <property type="molecule type" value="Genomic_DNA"/>
</dbReference>
<proteinExistence type="inferred from homology"/>
<accession>A0A1G9TFJ3</accession>
<protein>
    <submittedName>
        <fullName evidence="6">DNA-binding transcriptional regulator, LysR family</fullName>
    </submittedName>
</protein>
<keyword evidence="2" id="KW-0805">Transcription regulation</keyword>
<sequence>MSERERSSSRRQAMDRIDAMHMFVRVAETGSFTKVAHEFTTTQPTVTKQVAAMEARLAVRLLNRNTRGVSLTEAGALYYERCKAIVSSVAEAESAVRGPQTRVQGQLRIGSSVAFGRRVVIPLALEFMQLNPEVQVDLSFEDRYTDLVAHGIDVALRLGKLADSSLGARTLGVNPWVLVASPRYLRQHGTPRRPADLRDHATLIYSSVQGNDVWRMRGAQGEQVSVTVTGRLRSNNLSALLAAARSHMGIAAVPRYVAHESLQDGRIVEVLKACRLPEQEIHAVYPSPRLVPQKVQAFIAFLQGRFDQEWWEALGREDAIKK</sequence>
<evidence type="ECO:0000256" key="4">
    <source>
        <dbReference type="ARBA" id="ARBA00023163"/>
    </source>
</evidence>
<keyword evidence="7" id="KW-1185">Reference proteome</keyword>
<dbReference type="PANTHER" id="PTHR30537">
    <property type="entry name" value="HTH-TYPE TRANSCRIPTIONAL REGULATOR"/>
    <property type="match status" value="1"/>
</dbReference>
<evidence type="ECO:0000256" key="1">
    <source>
        <dbReference type="ARBA" id="ARBA00009437"/>
    </source>
</evidence>
<dbReference type="STRING" id="1527607.SAMN05428957_10671"/>
<keyword evidence="4" id="KW-0804">Transcription</keyword>
<gene>
    <name evidence="6" type="ORF">SAMN05428957_10671</name>
</gene>
<dbReference type="SUPFAM" id="SSF46785">
    <property type="entry name" value="Winged helix' DNA-binding domain"/>
    <property type="match status" value="1"/>
</dbReference>
<dbReference type="InterPro" id="IPR000847">
    <property type="entry name" value="LysR_HTH_N"/>
</dbReference>
<dbReference type="SUPFAM" id="SSF53850">
    <property type="entry name" value="Periplasmic binding protein-like II"/>
    <property type="match status" value="1"/>
</dbReference>
<dbReference type="GO" id="GO:0003677">
    <property type="term" value="F:DNA binding"/>
    <property type="evidence" value="ECO:0007669"/>
    <property type="project" value="UniProtKB-KW"/>
</dbReference>
<evidence type="ECO:0000313" key="6">
    <source>
        <dbReference type="EMBL" id="SDM45915.1"/>
    </source>
</evidence>
<name>A0A1G9TFJ3_9BURK</name>
<dbReference type="InterPro" id="IPR058163">
    <property type="entry name" value="LysR-type_TF_proteobact-type"/>
</dbReference>
<keyword evidence="3 6" id="KW-0238">DNA-binding</keyword>
<dbReference type="Pfam" id="PF00126">
    <property type="entry name" value="HTH_1"/>
    <property type="match status" value="1"/>
</dbReference>
<evidence type="ECO:0000256" key="3">
    <source>
        <dbReference type="ARBA" id="ARBA00023125"/>
    </source>
</evidence>
<dbReference type="InterPro" id="IPR005119">
    <property type="entry name" value="LysR_subst-bd"/>
</dbReference>
<dbReference type="Gene3D" id="3.40.190.290">
    <property type="match status" value="1"/>
</dbReference>
<dbReference type="PANTHER" id="PTHR30537:SF5">
    <property type="entry name" value="HTH-TYPE TRANSCRIPTIONAL ACTIVATOR TTDR-RELATED"/>
    <property type="match status" value="1"/>
</dbReference>
<dbReference type="InterPro" id="IPR036390">
    <property type="entry name" value="WH_DNA-bd_sf"/>
</dbReference>
<evidence type="ECO:0000259" key="5">
    <source>
        <dbReference type="PROSITE" id="PS50931"/>
    </source>
</evidence>
<dbReference type="Gene3D" id="1.10.10.10">
    <property type="entry name" value="Winged helix-like DNA-binding domain superfamily/Winged helix DNA-binding domain"/>
    <property type="match status" value="1"/>
</dbReference>
<evidence type="ECO:0000256" key="2">
    <source>
        <dbReference type="ARBA" id="ARBA00023015"/>
    </source>
</evidence>
<dbReference type="FunFam" id="1.10.10.10:FF:000001">
    <property type="entry name" value="LysR family transcriptional regulator"/>
    <property type="match status" value="1"/>
</dbReference>
<dbReference type="FunFam" id="3.40.190.290:FF:000001">
    <property type="entry name" value="Transcriptional regulator, LysR family"/>
    <property type="match status" value="1"/>
</dbReference>
<comment type="similarity">
    <text evidence="1">Belongs to the LysR transcriptional regulatory family.</text>
</comment>
<organism evidence="6 7">
    <name type="scientific">Oryzisolibacter propanilivorax</name>
    <dbReference type="NCBI Taxonomy" id="1527607"/>
    <lineage>
        <taxon>Bacteria</taxon>
        <taxon>Pseudomonadati</taxon>
        <taxon>Pseudomonadota</taxon>
        <taxon>Betaproteobacteria</taxon>
        <taxon>Burkholderiales</taxon>
        <taxon>Comamonadaceae</taxon>
        <taxon>Oryzisolibacter</taxon>
    </lineage>
</organism>
<evidence type="ECO:0000313" key="7">
    <source>
        <dbReference type="Proteomes" id="UP000198552"/>
    </source>
</evidence>
<dbReference type="AlphaFoldDB" id="A0A1G9TFJ3"/>
<dbReference type="CDD" id="cd08422">
    <property type="entry name" value="PBP2_CrgA_like"/>
    <property type="match status" value="1"/>
</dbReference>
<dbReference type="GO" id="GO:0003700">
    <property type="term" value="F:DNA-binding transcription factor activity"/>
    <property type="evidence" value="ECO:0007669"/>
    <property type="project" value="InterPro"/>
</dbReference>
<dbReference type="InterPro" id="IPR036388">
    <property type="entry name" value="WH-like_DNA-bd_sf"/>
</dbReference>
<feature type="domain" description="HTH lysR-type" evidence="5">
    <location>
        <begin position="15"/>
        <end position="72"/>
    </location>
</feature>
<dbReference type="PROSITE" id="PS50931">
    <property type="entry name" value="HTH_LYSR"/>
    <property type="match status" value="1"/>
</dbReference>
<reference evidence="7" key="1">
    <citation type="submission" date="2016-10" db="EMBL/GenBank/DDBJ databases">
        <authorList>
            <person name="Varghese N."/>
            <person name="Submissions S."/>
        </authorList>
    </citation>
    <scope>NUCLEOTIDE SEQUENCE [LARGE SCALE GENOMIC DNA]</scope>
    <source>
        <strain evidence="7">EPL6</strain>
    </source>
</reference>